<protein>
    <submittedName>
        <fullName evidence="10">Threonine/serine exporter family protein</fullName>
    </submittedName>
</protein>
<dbReference type="InterPro" id="IPR024528">
    <property type="entry name" value="ThrE_2"/>
</dbReference>
<keyword evidence="6 8" id="KW-0472">Membrane</keyword>
<dbReference type="Pfam" id="PF12821">
    <property type="entry name" value="ThrE_2"/>
    <property type="match status" value="1"/>
</dbReference>
<organism evidence="10 11">
    <name type="scientific">Hominisplanchenecus faecis</name>
    <dbReference type="NCBI Taxonomy" id="2885351"/>
    <lineage>
        <taxon>Bacteria</taxon>
        <taxon>Bacillati</taxon>
        <taxon>Bacillota</taxon>
        <taxon>Clostridia</taxon>
        <taxon>Lachnospirales</taxon>
        <taxon>Lachnospiraceae</taxon>
        <taxon>Hominisplanchenecus</taxon>
    </lineage>
</organism>
<sequence>MIIQVIAAFAAIFTFAMALEIPKKYLINCGFIGAAGWFVYLVVLQRFGMMTANLLGAAAITLLAHFFARIKKAPVTIFLIPGFLTLVPGAGLYRSVHYFFIGNRSMGAAYLVQTLQIAGVIALGVFMVDSLVEIIGKRKQKEEKNNQSQVKK</sequence>
<proteinExistence type="inferred from homology"/>
<dbReference type="PANTHER" id="PTHR34390">
    <property type="entry name" value="UPF0442 PROTEIN YJJB-RELATED"/>
    <property type="match status" value="1"/>
</dbReference>
<dbReference type="PANTHER" id="PTHR34390:SF1">
    <property type="entry name" value="SUCCINATE TRANSPORTER SUBUNIT YJJB-RELATED"/>
    <property type="match status" value="1"/>
</dbReference>
<evidence type="ECO:0000256" key="8">
    <source>
        <dbReference type="SAM" id="Phobius"/>
    </source>
</evidence>
<dbReference type="Proteomes" id="UP001299235">
    <property type="component" value="Unassembled WGS sequence"/>
</dbReference>
<keyword evidence="2" id="KW-1003">Cell membrane</keyword>
<feature type="transmembrane region" description="Helical" evidence="8">
    <location>
        <begin position="108"/>
        <end position="132"/>
    </location>
</feature>
<reference evidence="10 11" key="1">
    <citation type="submission" date="2021-10" db="EMBL/GenBank/DDBJ databases">
        <title>Anaerobic single-cell dispensing facilitates the cultivation of human gut bacteria.</title>
        <authorList>
            <person name="Afrizal A."/>
        </authorList>
    </citation>
    <scope>NUCLEOTIDE SEQUENCE [LARGE SCALE GENOMIC DNA]</scope>
    <source>
        <strain evidence="10 11">CLA-AA-H246</strain>
    </source>
</reference>
<evidence type="ECO:0000256" key="3">
    <source>
        <dbReference type="ARBA" id="ARBA00022519"/>
    </source>
</evidence>
<dbReference type="RefSeq" id="WP_147631181.1">
    <property type="nucleotide sequence ID" value="NZ_JAJEQE010000052.1"/>
</dbReference>
<keyword evidence="5 8" id="KW-1133">Transmembrane helix</keyword>
<dbReference type="EMBL" id="JAJEQE010000052">
    <property type="protein sequence ID" value="MCC2150002.1"/>
    <property type="molecule type" value="Genomic_DNA"/>
</dbReference>
<evidence type="ECO:0000313" key="11">
    <source>
        <dbReference type="Proteomes" id="UP001299235"/>
    </source>
</evidence>
<evidence type="ECO:0000256" key="1">
    <source>
        <dbReference type="ARBA" id="ARBA00004651"/>
    </source>
</evidence>
<evidence type="ECO:0000259" key="9">
    <source>
        <dbReference type="Pfam" id="PF12821"/>
    </source>
</evidence>
<keyword evidence="11" id="KW-1185">Reference proteome</keyword>
<evidence type="ECO:0000313" key="10">
    <source>
        <dbReference type="EMBL" id="MCC2150002.1"/>
    </source>
</evidence>
<evidence type="ECO:0000256" key="6">
    <source>
        <dbReference type="ARBA" id="ARBA00023136"/>
    </source>
</evidence>
<accession>A0ABS8EXS6</accession>
<feature type="domain" description="Threonine/Serine exporter ThrE" evidence="9">
    <location>
        <begin position="4"/>
        <end position="130"/>
    </location>
</feature>
<feature type="transmembrane region" description="Helical" evidence="8">
    <location>
        <begin position="34"/>
        <end position="63"/>
    </location>
</feature>
<feature type="transmembrane region" description="Helical" evidence="8">
    <location>
        <begin position="75"/>
        <end position="96"/>
    </location>
</feature>
<evidence type="ECO:0000256" key="4">
    <source>
        <dbReference type="ARBA" id="ARBA00022692"/>
    </source>
</evidence>
<dbReference type="InterPro" id="IPR050539">
    <property type="entry name" value="ThrE_Dicarb/AminoAcid_Exp"/>
</dbReference>
<keyword evidence="3" id="KW-0997">Cell inner membrane</keyword>
<evidence type="ECO:0000256" key="2">
    <source>
        <dbReference type="ARBA" id="ARBA00022475"/>
    </source>
</evidence>
<name>A0ABS8EXS6_9FIRM</name>
<gene>
    <name evidence="10" type="ORF">LKD42_12225</name>
</gene>
<comment type="caution">
    <text evidence="10">The sequence shown here is derived from an EMBL/GenBank/DDBJ whole genome shotgun (WGS) entry which is preliminary data.</text>
</comment>
<comment type="similarity">
    <text evidence="7">Belongs to the ThrE exporter (TC 2.A.79) family.</text>
</comment>
<keyword evidence="4 8" id="KW-0812">Transmembrane</keyword>
<evidence type="ECO:0000256" key="7">
    <source>
        <dbReference type="ARBA" id="ARBA00034125"/>
    </source>
</evidence>
<comment type="subcellular location">
    <subcellularLocation>
        <location evidence="1">Cell membrane</location>
        <topology evidence="1">Multi-pass membrane protein</topology>
    </subcellularLocation>
</comment>
<evidence type="ECO:0000256" key="5">
    <source>
        <dbReference type="ARBA" id="ARBA00022989"/>
    </source>
</evidence>